<name>A0ABN8XPQ3_RANTA</name>
<proteinExistence type="predicted"/>
<reference evidence="1" key="1">
    <citation type="submission" date="2023-04" db="EMBL/GenBank/DDBJ databases">
        <authorList>
            <consortium name="ELIXIR-Norway"/>
        </authorList>
    </citation>
    <scope>NUCLEOTIDE SEQUENCE [LARGE SCALE GENOMIC DNA]</scope>
</reference>
<keyword evidence="2" id="KW-1185">Reference proteome</keyword>
<sequence length="116" mass="12262">MERCPWQFVCQALGSPQSLSFVCCARGKETLSQGVESAPGTDWEPTWWGAELGSAELSGGRLGVVMVCGFSVECSGMSCLAALVLGYIASSKTLKIAPAGEESDTQLQIELVRNLS</sequence>
<dbReference type="Proteomes" id="UP001176941">
    <property type="component" value="Chromosome 1"/>
</dbReference>
<evidence type="ECO:0000313" key="2">
    <source>
        <dbReference type="Proteomes" id="UP001176941"/>
    </source>
</evidence>
<accession>A0ABN8XPQ3</accession>
<dbReference type="EMBL" id="OX459937">
    <property type="protein sequence ID" value="CAI9151387.1"/>
    <property type="molecule type" value="Genomic_DNA"/>
</dbReference>
<gene>
    <name evidence="1" type="ORF">MRATA1EN1_LOCUS349</name>
</gene>
<protein>
    <submittedName>
        <fullName evidence="1">Uncharacterized protein</fullName>
    </submittedName>
</protein>
<organism evidence="1 2">
    <name type="scientific">Rangifer tarandus platyrhynchus</name>
    <name type="common">Svalbard reindeer</name>
    <dbReference type="NCBI Taxonomy" id="3082113"/>
    <lineage>
        <taxon>Eukaryota</taxon>
        <taxon>Metazoa</taxon>
        <taxon>Chordata</taxon>
        <taxon>Craniata</taxon>
        <taxon>Vertebrata</taxon>
        <taxon>Euteleostomi</taxon>
        <taxon>Mammalia</taxon>
        <taxon>Eutheria</taxon>
        <taxon>Laurasiatheria</taxon>
        <taxon>Artiodactyla</taxon>
        <taxon>Ruminantia</taxon>
        <taxon>Pecora</taxon>
        <taxon>Cervidae</taxon>
        <taxon>Odocoileinae</taxon>
        <taxon>Rangifer</taxon>
    </lineage>
</organism>
<evidence type="ECO:0000313" key="1">
    <source>
        <dbReference type="EMBL" id="CAI9151387.1"/>
    </source>
</evidence>